<dbReference type="EMBL" id="JARKHS020021546">
    <property type="protein sequence ID" value="KAK8770173.1"/>
    <property type="molecule type" value="Genomic_DNA"/>
</dbReference>
<accession>A0AAQ4E632</accession>
<sequence>MESAGCWSQLGLVAWRQVWLMRVRRHYLGTLLQLSCMLLVLSSVWEESVAPYRARPNKDHFFDSADAIEFWGRPNESWTHGSLAFAPKEPFFEDLVARVCKKLGEKWSECLTG</sequence>
<evidence type="ECO:0000313" key="1">
    <source>
        <dbReference type="EMBL" id="KAK8770173.1"/>
    </source>
</evidence>
<gene>
    <name evidence="1" type="ORF">V5799_013363</name>
</gene>
<dbReference type="Proteomes" id="UP001321473">
    <property type="component" value="Unassembled WGS sequence"/>
</dbReference>
<keyword evidence="2" id="KW-1185">Reference proteome</keyword>
<proteinExistence type="predicted"/>
<name>A0AAQ4E632_AMBAM</name>
<evidence type="ECO:0000313" key="2">
    <source>
        <dbReference type="Proteomes" id="UP001321473"/>
    </source>
</evidence>
<comment type="caution">
    <text evidence="1">The sequence shown here is derived from an EMBL/GenBank/DDBJ whole genome shotgun (WGS) entry which is preliminary data.</text>
</comment>
<dbReference type="AlphaFoldDB" id="A0AAQ4E632"/>
<organism evidence="1 2">
    <name type="scientific">Amblyomma americanum</name>
    <name type="common">Lone star tick</name>
    <dbReference type="NCBI Taxonomy" id="6943"/>
    <lineage>
        <taxon>Eukaryota</taxon>
        <taxon>Metazoa</taxon>
        <taxon>Ecdysozoa</taxon>
        <taxon>Arthropoda</taxon>
        <taxon>Chelicerata</taxon>
        <taxon>Arachnida</taxon>
        <taxon>Acari</taxon>
        <taxon>Parasitiformes</taxon>
        <taxon>Ixodida</taxon>
        <taxon>Ixodoidea</taxon>
        <taxon>Ixodidae</taxon>
        <taxon>Amblyomminae</taxon>
        <taxon>Amblyomma</taxon>
    </lineage>
</organism>
<reference evidence="1 2" key="1">
    <citation type="journal article" date="2023" name="Arcadia Sci">
        <title>De novo assembly of a long-read Amblyomma americanum tick genome.</title>
        <authorList>
            <person name="Chou S."/>
            <person name="Poskanzer K.E."/>
            <person name="Rollins M."/>
            <person name="Thuy-Boun P.S."/>
        </authorList>
    </citation>
    <scope>NUCLEOTIDE SEQUENCE [LARGE SCALE GENOMIC DNA]</scope>
    <source>
        <strain evidence="1">F_SG_1</strain>
        <tissue evidence="1">Salivary glands</tissue>
    </source>
</reference>
<protein>
    <submittedName>
        <fullName evidence="1">Uncharacterized protein</fullName>
    </submittedName>
</protein>